<dbReference type="Pfam" id="PF13416">
    <property type="entry name" value="SBP_bac_8"/>
    <property type="match status" value="1"/>
</dbReference>
<keyword evidence="4" id="KW-0762">Sugar transport</keyword>
<dbReference type="HOGENOM" id="CLU_031285_12_4_7"/>
<gene>
    <name evidence="4" type="ordered locus">HRM2_25740</name>
</gene>
<dbReference type="OrthoDB" id="2509690at2"/>
<dbReference type="PANTHER" id="PTHR43649">
    <property type="entry name" value="ARABINOSE-BINDING PROTEIN-RELATED"/>
    <property type="match status" value="1"/>
</dbReference>
<feature type="chain" id="PRO_5002900585" evidence="3">
    <location>
        <begin position="25"/>
        <end position="435"/>
    </location>
</feature>
<dbReference type="PANTHER" id="PTHR43649:SF14">
    <property type="entry name" value="BLR3389 PROTEIN"/>
    <property type="match status" value="1"/>
</dbReference>
<evidence type="ECO:0000256" key="3">
    <source>
        <dbReference type="SAM" id="SignalP"/>
    </source>
</evidence>
<proteinExistence type="inferred from homology"/>
<dbReference type="SUPFAM" id="SSF53850">
    <property type="entry name" value="Periplasmic binding protein-like II"/>
    <property type="match status" value="1"/>
</dbReference>
<name>C0QH19_DESAH</name>
<dbReference type="KEGG" id="dat:HRM2_25740"/>
<evidence type="ECO:0000256" key="1">
    <source>
        <dbReference type="ARBA" id="ARBA00004418"/>
    </source>
</evidence>
<dbReference type="STRING" id="177437.HRM2_25740"/>
<dbReference type="AlphaFoldDB" id="C0QH19"/>
<comment type="similarity">
    <text evidence="2">Belongs to the bacterial solute-binding protein 1 family.</text>
</comment>
<evidence type="ECO:0000313" key="4">
    <source>
        <dbReference type="EMBL" id="ACN15668.1"/>
    </source>
</evidence>
<dbReference type="eggNOG" id="COG1653">
    <property type="taxonomic scope" value="Bacteria"/>
</dbReference>
<keyword evidence="5" id="KW-1185">Reference proteome</keyword>
<dbReference type="InterPro" id="IPR050490">
    <property type="entry name" value="Bact_solute-bd_prot1"/>
</dbReference>
<reference evidence="4 5" key="1">
    <citation type="journal article" date="2009" name="Environ. Microbiol.">
        <title>Genome sequence of Desulfobacterium autotrophicum HRM2, a marine sulfate reducer oxidizing organic carbon completely to carbon dioxide.</title>
        <authorList>
            <person name="Strittmatter A.W."/>
            <person name="Liesegang H."/>
            <person name="Rabus R."/>
            <person name="Decker I."/>
            <person name="Amann J."/>
            <person name="Andres S."/>
            <person name="Henne A."/>
            <person name="Fricke W.F."/>
            <person name="Martinez-Arias R."/>
            <person name="Bartels D."/>
            <person name="Goesmann A."/>
            <person name="Krause L."/>
            <person name="Puehler A."/>
            <person name="Klenk H.P."/>
            <person name="Richter M."/>
            <person name="Schuler M."/>
            <person name="Gloeckner F.O."/>
            <person name="Meyerdierks A."/>
            <person name="Gottschalk G."/>
            <person name="Amann R."/>
        </authorList>
    </citation>
    <scope>NUCLEOTIDE SEQUENCE [LARGE SCALE GENOMIC DNA]</scope>
    <source>
        <strain evidence="5">ATCC 43914 / DSM 3382 / HRM2</strain>
    </source>
</reference>
<feature type="signal peptide" evidence="3">
    <location>
        <begin position="1"/>
        <end position="24"/>
    </location>
</feature>
<evidence type="ECO:0000256" key="2">
    <source>
        <dbReference type="ARBA" id="ARBA00008520"/>
    </source>
</evidence>
<protein>
    <submittedName>
        <fullName evidence="4">ABC-type sugar transport system, periplamsic solute-binding protein</fullName>
    </submittedName>
</protein>
<dbReference type="InterPro" id="IPR006059">
    <property type="entry name" value="SBP"/>
</dbReference>
<keyword evidence="3" id="KW-0732">Signal</keyword>
<dbReference type="Proteomes" id="UP000000442">
    <property type="component" value="Chromosome"/>
</dbReference>
<organism evidence="4 5">
    <name type="scientific">Desulforapulum autotrophicum (strain ATCC 43914 / DSM 3382 / VKM B-1955 / HRM2)</name>
    <name type="common">Desulfobacterium autotrophicum</name>
    <dbReference type="NCBI Taxonomy" id="177437"/>
    <lineage>
        <taxon>Bacteria</taxon>
        <taxon>Pseudomonadati</taxon>
        <taxon>Thermodesulfobacteriota</taxon>
        <taxon>Desulfobacteria</taxon>
        <taxon>Desulfobacterales</taxon>
        <taxon>Desulfobacteraceae</taxon>
        <taxon>Desulforapulum</taxon>
    </lineage>
</organism>
<evidence type="ECO:0000313" key="5">
    <source>
        <dbReference type="Proteomes" id="UP000000442"/>
    </source>
</evidence>
<keyword evidence="4" id="KW-0813">Transport</keyword>
<dbReference type="GO" id="GO:0042597">
    <property type="term" value="C:periplasmic space"/>
    <property type="evidence" value="ECO:0007669"/>
    <property type="project" value="UniProtKB-SubCell"/>
</dbReference>
<dbReference type="Gene3D" id="3.40.190.10">
    <property type="entry name" value="Periplasmic binding protein-like II"/>
    <property type="match status" value="2"/>
</dbReference>
<dbReference type="RefSeq" id="WP_015904432.1">
    <property type="nucleotide sequence ID" value="NC_012108.1"/>
</dbReference>
<comment type="subcellular location">
    <subcellularLocation>
        <location evidence="1">Periplasm</location>
    </subcellularLocation>
</comment>
<sequence length="435" mass="49777">MKMWLQTMLTVILALALFFAVDHFSDNGHKKTGGQIILAHDKGIMPMFQTIFARQGQAAKKAVGTGFVPVPSQTTDLFVSRMMASLPTQEAPELFTWWSTARVRALVDKGLVDDLTYLWDKYDKSYDRAIRDAYTFNGRVYGFPYSIEYWAIWYNKEIFTRLNLQEPRSWAEFMAVCATLKAHGIPPLLSSLQDQWYAFVWFMQVVIGQDPDFYVDLCRGDASYLDTRAKKAMAVWGDMIEKGYFTDPGVNMFTNGGHLWNKEKFAMILCGSWYYSTVLLPQGVNEETIGVFILPPHNQGAGKNIAMETGPIFTAVHAPGNQEALKIADWWMGPEGNPYFSSLLKSYSPNRQTDPGYLPRAKKTLLSRIYDEHYRILNRYWEASPTPVCEFAVKKLGEFILKPGDADRVLSEIDRMSHDYFAKNPHQHQVPYHED</sequence>
<accession>C0QH19</accession>
<dbReference type="EMBL" id="CP001087">
    <property type="protein sequence ID" value="ACN15668.1"/>
    <property type="molecule type" value="Genomic_DNA"/>
</dbReference>